<gene>
    <name evidence="1" type="ORF">GALL_409880</name>
</gene>
<evidence type="ECO:0000313" key="1">
    <source>
        <dbReference type="EMBL" id="OIQ77314.1"/>
    </source>
</evidence>
<evidence type="ECO:0008006" key="2">
    <source>
        <dbReference type="Google" id="ProtNLM"/>
    </source>
</evidence>
<comment type="caution">
    <text evidence="1">The sequence shown here is derived from an EMBL/GenBank/DDBJ whole genome shotgun (WGS) entry which is preliminary data.</text>
</comment>
<sequence length="57" mass="6652">MHALFFEVRPHPGHLEHYFEHVARLRPALARHTGLAFLDRYSSLNDTDLLLAARQSR</sequence>
<reference evidence="1" key="1">
    <citation type="submission" date="2016-10" db="EMBL/GenBank/DDBJ databases">
        <title>Sequence of Gallionella enrichment culture.</title>
        <authorList>
            <person name="Poehlein A."/>
            <person name="Muehling M."/>
            <person name="Daniel R."/>
        </authorList>
    </citation>
    <scope>NUCLEOTIDE SEQUENCE</scope>
</reference>
<accession>A0A1J5Q1Z1</accession>
<organism evidence="1">
    <name type="scientific">mine drainage metagenome</name>
    <dbReference type="NCBI Taxonomy" id="410659"/>
    <lineage>
        <taxon>unclassified sequences</taxon>
        <taxon>metagenomes</taxon>
        <taxon>ecological metagenomes</taxon>
    </lineage>
</organism>
<protein>
    <recommendedName>
        <fullName evidence="2">Antibiotic biosynthesis monooxygenase</fullName>
    </recommendedName>
</protein>
<proteinExistence type="predicted"/>
<name>A0A1J5Q1Z1_9ZZZZ</name>
<dbReference type="AlphaFoldDB" id="A0A1J5Q1Z1"/>
<dbReference type="EMBL" id="MLJW01001644">
    <property type="protein sequence ID" value="OIQ77314.1"/>
    <property type="molecule type" value="Genomic_DNA"/>
</dbReference>